<organism evidence="2 3">
    <name type="scientific">Sphingobacterium suaedae</name>
    <dbReference type="NCBI Taxonomy" id="1686402"/>
    <lineage>
        <taxon>Bacteria</taxon>
        <taxon>Pseudomonadati</taxon>
        <taxon>Bacteroidota</taxon>
        <taxon>Sphingobacteriia</taxon>
        <taxon>Sphingobacteriales</taxon>
        <taxon>Sphingobacteriaceae</taxon>
        <taxon>Sphingobacterium</taxon>
    </lineage>
</organism>
<dbReference type="EC" id="3.-.-.-" evidence="2"/>
<dbReference type="Pfam" id="PF00144">
    <property type="entry name" value="Beta-lactamase"/>
    <property type="match status" value="1"/>
</dbReference>
<dbReference type="PANTHER" id="PTHR46825">
    <property type="entry name" value="D-ALANYL-D-ALANINE-CARBOXYPEPTIDASE/ENDOPEPTIDASE AMPH"/>
    <property type="match status" value="1"/>
</dbReference>
<dbReference type="InterPro" id="IPR001466">
    <property type="entry name" value="Beta-lactam-related"/>
</dbReference>
<dbReference type="InterPro" id="IPR050491">
    <property type="entry name" value="AmpC-like"/>
</dbReference>
<dbReference type="Proteomes" id="UP001597545">
    <property type="component" value="Unassembled WGS sequence"/>
</dbReference>
<evidence type="ECO:0000259" key="1">
    <source>
        <dbReference type="Pfam" id="PF00144"/>
    </source>
</evidence>
<dbReference type="InterPro" id="IPR012338">
    <property type="entry name" value="Beta-lactam/transpept-like"/>
</dbReference>
<proteinExistence type="predicted"/>
<name>A0ABW5KH55_9SPHI</name>
<gene>
    <name evidence="2" type="ORF">ACFSR5_08915</name>
</gene>
<dbReference type="EMBL" id="JBHULR010000003">
    <property type="protein sequence ID" value="MFD2547763.1"/>
    <property type="molecule type" value="Genomic_DNA"/>
</dbReference>
<dbReference type="GO" id="GO:0016787">
    <property type="term" value="F:hydrolase activity"/>
    <property type="evidence" value="ECO:0007669"/>
    <property type="project" value="UniProtKB-KW"/>
</dbReference>
<dbReference type="Gene3D" id="3.40.710.10">
    <property type="entry name" value="DD-peptidase/beta-lactamase superfamily"/>
    <property type="match status" value="1"/>
</dbReference>
<protein>
    <submittedName>
        <fullName evidence="2">Serine hydrolase domain-containing protein</fullName>
        <ecNumber evidence="2">3.-.-.-</ecNumber>
    </submittedName>
</protein>
<sequence length="378" mass="42899">MQNNIRVSVLHIFLILLCMTCRSQSFEQLSRSLNKLTLNSDAPGVAVQVAKNGRPIYTYFFGLADLERGSCIDKNTRFRMASVSKQVTARAILHLIDDGQLHMQSLLGDHLDGLPANLASIQIGQLLNHTSGVLDYEHVIPADQSRQLTDEDILNLMRQHGQVYFPPGSRFRYSNTGYCLLALVVAKISKQSFDDYIKEHLFLPRRIEHALVARPGSNILDRAYGYHPSATSFIFADQSTTSATQGDGGVYFSCTDFLLWCEHLLQQDWQNPSFQEAFFGNRVPVNDAAHYQLGLFSITDTNGHVHLFHSGESTGFNHIVYMNVHEHLTVNVFSNRDDPFVSDIFDLVMESLHTKELFDQHFGQSMFTWLNNVYQNIY</sequence>
<dbReference type="RefSeq" id="WP_380902829.1">
    <property type="nucleotide sequence ID" value="NZ_JBHUEG010000007.1"/>
</dbReference>
<keyword evidence="2" id="KW-0378">Hydrolase</keyword>
<reference evidence="3" key="1">
    <citation type="journal article" date="2019" name="Int. J. Syst. Evol. Microbiol.">
        <title>The Global Catalogue of Microorganisms (GCM) 10K type strain sequencing project: providing services to taxonomists for standard genome sequencing and annotation.</title>
        <authorList>
            <consortium name="The Broad Institute Genomics Platform"/>
            <consortium name="The Broad Institute Genome Sequencing Center for Infectious Disease"/>
            <person name="Wu L."/>
            <person name="Ma J."/>
        </authorList>
    </citation>
    <scope>NUCLEOTIDE SEQUENCE [LARGE SCALE GENOMIC DNA]</scope>
    <source>
        <strain evidence="3">KCTC 42662</strain>
    </source>
</reference>
<evidence type="ECO:0000313" key="2">
    <source>
        <dbReference type="EMBL" id="MFD2547763.1"/>
    </source>
</evidence>
<evidence type="ECO:0000313" key="3">
    <source>
        <dbReference type="Proteomes" id="UP001597545"/>
    </source>
</evidence>
<dbReference type="PANTHER" id="PTHR46825:SF9">
    <property type="entry name" value="BETA-LACTAMASE-RELATED DOMAIN-CONTAINING PROTEIN"/>
    <property type="match status" value="1"/>
</dbReference>
<keyword evidence="3" id="KW-1185">Reference proteome</keyword>
<accession>A0ABW5KH55</accession>
<feature type="domain" description="Beta-lactamase-related" evidence="1">
    <location>
        <begin position="41"/>
        <end position="342"/>
    </location>
</feature>
<comment type="caution">
    <text evidence="2">The sequence shown here is derived from an EMBL/GenBank/DDBJ whole genome shotgun (WGS) entry which is preliminary data.</text>
</comment>
<dbReference type="SUPFAM" id="SSF56601">
    <property type="entry name" value="beta-lactamase/transpeptidase-like"/>
    <property type="match status" value="1"/>
</dbReference>